<feature type="transmembrane region" description="Helical" evidence="4">
    <location>
        <begin position="20"/>
        <end position="41"/>
    </location>
</feature>
<organism evidence="5 6">
    <name type="scientific">Aspergillus cristatus</name>
    <name type="common">Chinese Fuzhuan brick tea-fermentation fungus</name>
    <name type="synonym">Eurotium cristatum</name>
    <dbReference type="NCBI Taxonomy" id="573508"/>
    <lineage>
        <taxon>Eukaryota</taxon>
        <taxon>Fungi</taxon>
        <taxon>Dikarya</taxon>
        <taxon>Ascomycota</taxon>
        <taxon>Pezizomycotina</taxon>
        <taxon>Eurotiomycetes</taxon>
        <taxon>Eurotiomycetidae</taxon>
        <taxon>Eurotiales</taxon>
        <taxon>Aspergillaceae</taxon>
        <taxon>Aspergillus</taxon>
        <taxon>Aspergillus subgen. Aspergillus</taxon>
    </lineage>
</organism>
<evidence type="ECO:0000313" key="5">
    <source>
        <dbReference type="EMBL" id="ODM20740.1"/>
    </source>
</evidence>
<dbReference type="Proteomes" id="UP000094569">
    <property type="component" value="Unassembled WGS sequence"/>
</dbReference>
<evidence type="ECO:0000313" key="6">
    <source>
        <dbReference type="Proteomes" id="UP000094569"/>
    </source>
</evidence>
<feature type="transmembrane region" description="Helical" evidence="4">
    <location>
        <begin position="76"/>
        <end position="95"/>
    </location>
</feature>
<dbReference type="STRING" id="573508.A0A1E3BIF0"/>
<protein>
    <recommendedName>
        <fullName evidence="7">PABS domain-containing protein</fullName>
    </recommendedName>
</protein>
<feature type="transmembrane region" description="Helical" evidence="4">
    <location>
        <begin position="165"/>
        <end position="191"/>
    </location>
</feature>
<dbReference type="SUPFAM" id="SSF53335">
    <property type="entry name" value="S-adenosyl-L-methionine-dependent methyltransferases"/>
    <property type="match status" value="1"/>
</dbReference>
<dbReference type="OrthoDB" id="2016285at2759"/>
<dbReference type="AlphaFoldDB" id="A0A1E3BIF0"/>
<evidence type="ECO:0000256" key="1">
    <source>
        <dbReference type="ARBA" id="ARBA00008361"/>
    </source>
</evidence>
<keyword evidence="2" id="KW-0489">Methyltransferase</keyword>
<dbReference type="VEuPathDB" id="FungiDB:SI65_03793"/>
<keyword evidence="3" id="KW-0808">Transferase</keyword>
<dbReference type="InterPro" id="IPR029063">
    <property type="entry name" value="SAM-dependent_MTases_sf"/>
</dbReference>
<feature type="transmembrane region" description="Helical" evidence="4">
    <location>
        <begin position="107"/>
        <end position="130"/>
    </location>
</feature>
<dbReference type="PANTHER" id="PTHR12176">
    <property type="entry name" value="SAM-DEPENDENT METHYLTRANSFERASE SUPERFAMILY PROTEIN"/>
    <property type="match status" value="1"/>
</dbReference>
<dbReference type="FunFam" id="3.40.50.150:FF:000288">
    <property type="entry name" value="Spermine/spermidine synthase, putative"/>
    <property type="match status" value="1"/>
</dbReference>
<evidence type="ECO:0008006" key="7">
    <source>
        <dbReference type="Google" id="ProtNLM"/>
    </source>
</evidence>
<evidence type="ECO:0000256" key="3">
    <source>
        <dbReference type="ARBA" id="ARBA00022679"/>
    </source>
</evidence>
<reference evidence="5 6" key="1">
    <citation type="journal article" date="2016" name="BMC Genomics">
        <title>Comparative genomic and transcriptomic analyses of the Fuzhuan brick tea-fermentation fungus Aspergillus cristatus.</title>
        <authorList>
            <person name="Ge Y."/>
            <person name="Wang Y."/>
            <person name="Liu Y."/>
            <person name="Tan Y."/>
            <person name="Ren X."/>
            <person name="Zhang X."/>
            <person name="Hyde K.D."/>
            <person name="Liu Y."/>
            <person name="Liu Z."/>
        </authorList>
    </citation>
    <scope>NUCLEOTIDE SEQUENCE [LARGE SCALE GENOMIC DNA]</scope>
    <source>
        <strain evidence="5 6">GZAAS20.1005</strain>
    </source>
</reference>
<name>A0A1E3BIF0_ASPCR</name>
<dbReference type="InterPro" id="IPR051419">
    <property type="entry name" value="Lys/N-term_MeTrsfase_sf"/>
</dbReference>
<dbReference type="EMBL" id="JXNT01000003">
    <property type="protein sequence ID" value="ODM20740.1"/>
    <property type="molecule type" value="Genomic_DNA"/>
</dbReference>
<dbReference type="NCBIfam" id="NF037959">
    <property type="entry name" value="MFS_SpdSyn"/>
    <property type="match status" value="1"/>
</dbReference>
<dbReference type="PANTHER" id="PTHR12176:SF59">
    <property type="entry name" value="METHYLTRANSFERASE DOMAIN-CONTAINING PROTEIN-RELATED"/>
    <property type="match status" value="1"/>
</dbReference>
<evidence type="ECO:0000256" key="4">
    <source>
        <dbReference type="SAM" id="Phobius"/>
    </source>
</evidence>
<dbReference type="CDD" id="cd02440">
    <property type="entry name" value="AdoMet_MTases"/>
    <property type="match status" value="1"/>
</dbReference>
<dbReference type="GO" id="GO:0032259">
    <property type="term" value="P:methylation"/>
    <property type="evidence" value="ECO:0007669"/>
    <property type="project" value="UniProtKB-KW"/>
</dbReference>
<keyword evidence="4" id="KW-0472">Membrane</keyword>
<accession>A0A1E3BIF0</accession>
<proteinExistence type="inferred from homology"/>
<comment type="caution">
    <text evidence="5">The sequence shown here is derived from an EMBL/GenBank/DDBJ whole genome shotgun (WGS) entry which is preliminary data.</text>
</comment>
<sequence>MPSIDEVIQRANPRKVFTGVALLVLTAFYSPIFVLTLAPVYGFAPASIFHNYGAALTAAAGWFLKDQVQRLTNRRAVYLLPVLALWVPTVEYLLLQQSAGFGNPTGPVITGLLSYYPLVFFSVACAGKLIQTGLRLEQESDVIAEHVPLLSSYVIYSAGEHLANAFIAKCIGTFSLFSTAGLQLLVTLAYAAAVPSKLLLLAIPSVLFSLTSNVHLPFGHPTKAVNAALQHEGYELLARQDSTTGYISVLENFHDGFRVMRCDHSLLGGQWTTRLPQTYASPVHEPIYAVFTMLESIRLIETDHGEARTDENSKALVIGLGVGTLPAALINHGIETTIVEIDPVVHKFAGQYFGLPSNHIAAIEDASAFVKRSQVSEPAKYDYIVHDVFTGGAEPVELFTIEFIRGLAALLKPDGVIAINYAGDISLYPAGLAVRTIRAVFPTCRIFREEAAPVSNTDFTNMIIFCKKSSATPLTFRDPVPSDYLGSKSRQSYLVPKHEIDVSRFADHHHHGRPVLIAKETGRLHKYQDRSALEHWRIMRDVVPDAVWENW</sequence>
<gene>
    <name evidence="5" type="ORF">SI65_03793</name>
</gene>
<keyword evidence="4" id="KW-0812">Transmembrane</keyword>
<keyword evidence="4" id="KW-1133">Transmembrane helix</keyword>
<feature type="transmembrane region" description="Helical" evidence="4">
    <location>
        <begin position="47"/>
        <end position="64"/>
    </location>
</feature>
<dbReference type="Pfam" id="PF01564">
    <property type="entry name" value="Spermine_synth"/>
    <property type="match status" value="1"/>
</dbReference>
<dbReference type="Gene3D" id="3.40.50.150">
    <property type="entry name" value="Vaccinia Virus protein VP39"/>
    <property type="match status" value="1"/>
</dbReference>
<comment type="similarity">
    <text evidence="1">Belongs to the methyltransferase superfamily.</text>
</comment>
<dbReference type="GO" id="GO:0008168">
    <property type="term" value="F:methyltransferase activity"/>
    <property type="evidence" value="ECO:0007669"/>
    <property type="project" value="UniProtKB-KW"/>
</dbReference>
<keyword evidence="6" id="KW-1185">Reference proteome</keyword>
<evidence type="ECO:0000256" key="2">
    <source>
        <dbReference type="ARBA" id="ARBA00022603"/>
    </source>
</evidence>